<dbReference type="SUPFAM" id="SSF52833">
    <property type="entry name" value="Thioredoxin-like"/>
    <property type="match status" value="1"/>
</dbReference>
<evidence type="ECO:0000256" key="7">
    <source>
        <dbReference type="PIRSR" id="PIRSR000077-1"/>
    </source>
</evidence>
<keyword evidence="5 8" id="KW-0676">Redox-active center</keyword>
<evidence type="ECO:0000259" key="9">
    <source>
        <dbReference type="PROSITE" id="PS51352"/>
    </source>
</evidence>
<dbReference type="PROSITE" id="PS51352">
    <property type="entry name" value="THIOREDOXIN_2"/>
    <property type="match status" value="1"/>
</dbReference>
<comment type="caution">
    <text evidence="10">The sequence shown here is derived from an EMBL/GenBank/DDBJ whole genome shotgun (WGS) entry which is preliminary data.</text>
</comment>
<keyword evidence="11" id="KW-1185">Reference proteome</keyword>
<dbReference type="PIRSF" id="PIRSF000077">
    <property type="entry name" value="Thioredoxin"/>
    <property type="match status" value="1"/>
</dbReference>
<evidence type="ECO:0000256" key="5">
    <source>
        <dbReference type="ARBA" id="ARBA00023284"/>
    </source>
</evidence>
<feature type="disulfide bond" description="Redox-active" evidence="8">
    <location>
        <begin position="28"/>
        <end position="31"/>
    </location>
</feature>
<feature type="site" description="Deprotonates C-terminal active site Cys" evidence="7">
    <location>
        <position position="22"/>
    </location>
</feature>
<keyword evidence="3" id="KW-0249">Electron transport</keyword>
<evidence type="ECO:0000256" key="3">
    <source>
        <dbReference type="ARBA" id="ARBA00022982"/>
    </source>
</evidence>
<keyword evidence="4 8" id="KW-1015">Disulfide bond</keyword>
<evidence type="ECO:0000256" key="8">
    <source>
        <dbReference type="PIRSR" id="PIRSR000077-4"/>
    </source>
</evidence>
<evidence type="ECO:0000313" key="10">
    <source>
        <dbReference type="EMBL" id="KRK94109.1"/>
    </source>
</evidence>
<comment type="similarity">
    <text evidence="1 6">Belongs to the thioredoxin family.</text>
</comment>
<evidence type="ECO:0000256" key="1">
    <source>
        <dbReference type="ARBA" id="ARBA00008987"/>
    </source>
</evidence>
<feature type="site" description="Contributes to redox potential value" evidence="7">
    <location>
        <position position="29"/>
    </location>
</feature>
<dbReference type="STRING" id="1423715.FD25_GL001440"/>
<dbReference type="InterPro" id="IPR005746">
    <property type="entry name" value="Thioredoxin"/>
</dbReference>
<gene>
    <name evidence="10" type="ORF">FD25_GL001440</name>
</gene>
<evidence type="ECO:0000256" key="4">
    <source>
        <dbReference type="ARBA" id="ARBA00023157"/>
    </source>
</evidence>
<feature type="active site" description="Nucleophile" evidence="7">
    <location>
        <position position="31"/>
    </location>
</feature>
<keyword evidence="2" id="KW-0813">Transport</keyword>
<feature type="domain" description="Thioredoxin" evidence="9">
    <location>
        <begin position="1"/>
        <end position="106"/>
    </location>
</feature>
<dbReference type="PANTHER" id="PTHR45663:SF11">
    <property type="entry name" value="GEO12009P1"/>
    <property type="match status" value="1"/>
</dbReference>
<name>A0A0R1LEL4_9LACO</name>
<dbReference type="Proteomes" id="UP000051955">
    <property type="component" value="Unassembled WGS sequence"/>
</dbReference>
<dbReference type="CDD" id="cd02947">
    <property type="entry name" value="TRX_family"/>
    <property type="match status" value="1"/>
</dbReference>
<dbReference type="PANTHER" id="PTHR45663">
    <property type="entry name" value="GEO12009P1"/>
    <property type="match status" value="1"/>
</dbReference>
<protein>
    <recommendedName>
        <fullName evidence="6">Thioredoxin</fullName>
    </recommendedName>
</protein>
<dbReference type="Gene3D" id="3.40.30.10">
    <property type="entry name" value="Glutaredoxin"/>
    <property type="match status" value="1"/>
</dbReference>
<sequence>MIKEIHDATFATETAHGVTVVDFRADWCPPCKMMDPILKDLSQDQNYGQRATFVSLNVDHDQQMANQFQVQGIPTFLLMRDGQVIDRLVGARPKPLFAAALDRVLAAQSLPTEN</sequence>
<dbReference type="GO" id="GO:0005737">
    <property type="term" value="C:cytoplasm"/>
    <property type="evidence" value="ECO:0007669"/>
    <property type="project" value="TreeGrafter"/>
</dbReference>
<dbReference type="PATRIC" id="fig|1423715.3.peg.1476"/>
<accession>A0A0R1LEL4</accession>
<evidence type="ECO:0000313" key="11">
    <source>
        <dbReference type="Proteomes" id="UP000051955"/>
    </source>
</evidence>
<feature type="active site" description="Nucleophile" evidence="7">
    <location>
        <position position="28"/>
    </location>
</feature>
<proteinExistence type="inferred from homology"/>
<dbReference type="InterPro" id="IPR013766">
    <property type="entry name" value="Thioredoxin_domain"/>
</dbReference>
<evidence type="ECO:0000256" key="6">
    <source>
        <dbReference type="PIRNR" id="PIRNR000077"/>
    </source>
</evidence>
<dbReference type="OrthoDB" id="9790390at2"/>
<dbReference type="EMBL" id="AZDV01000028">
    <property type="protein sequence ID" value="KRK94109.1"/>
    <property type="molecule type" value="Genomic_DNA"/>
</dbReference>
<dbReference type="PRINTS" id="PR00421">
    <property type="entry name" value="THIOREDOXIN"/>
</dbReference>
<feature type="site" description="Contributes to redox potential value" evidence="7">
    <location>
        <position position="30"/>
    </location>
</feature>
<dbReference type="AlphaFoldDB" id="A0A0R1LEL4"/>
<dbReference type="GO" id="GO:0015035">
    <property type="term" value="F:protein-disulfide reductase activity"/>
    <property type="evidence" value="ECO:0007669"/>
    <property type="project" value="InterPro"/>
</dbReference>
<reference evidence="10 11" key="1">
    <citation type="journal article" date="2015" name="Genome Announc.">
        <title>Expanding the biotechnology potential of lactobacilli through comparative genomics of 213 strains and associated genera.</title>
        <authorList>
            <person name="Sun Z."/>
            <person name="Harris H.M."/>
            <person name="McCann A."/>
            <person name="Guo C."/>
            <person name="Argimon S."/>
            <person name="Zhang W."/>
            <person name="Yang X."/>
            <person name="Jeffery I.B."/>
            <person name="Cooney J.C."/>
            <person name="Kagawa T.F."/>
            <person name="Liu W."/>
            <person name="Song Y."/>
            <person name="Salvetti E."/>
            <person name="Wrobel A."/>
            <person name="Rasinkangas P."/>
            <person name="Parkhill J."/>
            <person name="Rea M.C."/>
            <person name="O'Sullivan O."/>
            <person name="Ritari J."/>
            <person name="Douillard F.P."/>
            <person name="Paul Ross R."/>
            <person name="Yang R."/>
            <person name="Briner A.E."/>
            <person name="Felis G.E."/>
            <person name="de Vos W.M."/>
            <person name="Barrangou R."/>
            <person name="Klaenhammer T.R."/>
            <person name="Caufield P.W."/>
            <person name="Cui Y."/>
            <person name="Zhang H."/>
            <person name="O'Toole P.W."/>
        </authorList>
    </citation>
    <scope>NUCLEOTIDE SEQUENCE [LARGE SCALE GENOMIC DNA]</scope>
    <source>
        <strain evidence="10 11">DSM 19394</strain>
    </source>
</reference>
<dbReference type="RefSeq" id="WP_057804820.1">
    <property type="nucleotide sequence ID" value="NZ_AZDV01000028.1"/>
</dbReference>
<dbReference type="InterPro" id="IPR036249">
    <property type="entry name" value="Thioredoxin-like_sf"/>
</dbReference>
<dbReference type="Pfam" id="PF00085">
    <property type="entry name" value="Thioredoxin"/>
    <property type="match status" value="1"/>
</dbReference>
<organism evidence="10 11">
    <name type="scientific">Levilactobacillus acidifarinae DSM 19394 = JCM 15949</name>
    <dbReference type="NCBI Taxonomy" id="1423715"/>
    <lineage>
        <taxon>Bacteria</taxon>
        <taxon>Bacillati</taxon>
        <taxon>Bacillota</taxon>
        <taxon>Bacilli</taxon>
        <taxon>Lactobacillales</taxon>
        <taxon>Lactobacillaceae</taxon>
        <taxon>Levilactobacillus</taxon>
    </lineage>
</organism>
<evidence type="ECO:0000256" key="2">
    <source>
        <dbReference type="ARBA" id="ARBA00022448"/>
    </source>
</evidence>